<sequence>MAKIALTDPELHGPSNCLKALIAIEVLYLTSLACIKISFLLFYRRLFGGKTYNILCSIIMAIIIIWAIAGSFVGIFTCSPVHAFWTFSLLPTAKCINTQHYYIGTWMPNLITDLMILCLPQLKVWKLQIDMRSKIAVGMVFLLGSFVMIASIIRFTTLFQVDLADITWTMSTLAIWTSVELLTAVASSCMPLMRPIYLKAVSAVLKQFGIRSTKLGGSTGFSGDDRTALSGTGKAPTHRRRRPDFERLSDIEGSEEFTMEPIPQTTTVIENNRTMHEYNGSDSKGVTVTRDWSTSSWKEGNE</sequence>
<feature type="transmembrane region" description="Helical" evidence="7">
    <location>
        <begin position="173"/>
        <end position="193"/>
    </location>
</feature>
<keyword evidence="10" id="KW-1185">Reference proteome</keyword>
<evidence type="ECO:0000256" key="3">
    <source>
        <dbReference type="ARBA" id="ARBA00022989"/>
    </source>
</evidence>
<evidence type="ECO:0000313" key="10">
    <source>
        <dbReference type="Proteomes" id="UP000509510"/>
    </source>
</evidence>
<reference evidence="10" key="1">
    <citation type="submission" date="2020-06" db="EMBL/GenBank/DDBJ databases">
        <title>A chromosome-scale genome assembly of Talaromyces rugulosus W13939.</title>
        <authorList>
            <person name="Wang B."/>
            <person name="Guo L."/>
            <person name="Ye K."/>
            <person name="Wang L."/>
        </authorList>
    </citation>
    <scope>NUCLEOTIDE SEQUENCE [LARGE SCALE GENOMIC DNA]</scope>
    <source>
        <strain evidence="10">W13939</strain>
    </source>
</reference>
<dbReference type="OrthoDB" id="10017208at2759"/>
<evidence type="ECO:0000256" key="7">
    <source>
        <dbReference type="SAM" id="Phobius"/>
    </source>
</evidence>
<dbReference type="EMBL" id="CP055899">
    <property type="protein sequence ID" value="QKX55821.1"/>
    <property type="molecule type" value="Genomic_DNA"/>
</dbReference>
<feature type="domain" description="Rhodopsin" evidence="8">
    <location>
        <begin position="18"/>
        <end position="197"/>
    </location>
</feature>
<evidence type="ECO:0000256" key="4">
    <source>
        <dbReference type="ARBA" id="ARBA00023136"/>
    </source>
</evidence>
<feature type="region of interest" description="Disordered" evidence="6">
    <location>
        <begin position="221"/>
        <end position="253"/>
    </location>
</feature>
<feature type="transmembrane region" description="Helical" evidence="7">
    <location>
        <begin position="54"/>
        <end position="83"/>
    </location>
</feature>
<evidence type="ECO:0000256" key="5">
    <source>
        <dbReference type="ARBA" id="ARBA00038359"/>
    </source>
</evidence>
<feature type="compositionally biased region" description="Polar residues" evidence="6">
    <location>
        <begin position="280"/>
        <end position="302"/>
    </location>
</feature>
<feature type="region of interest" description="Disordered" evidence="6">
    <location>
        <begin position="276"/>
        <end position="302"/>
    </location>
</feature>
<dbReference type="PANTHER" id="PTHR33048:SF47">
    <property type="entry name" value="INTEGRAL MEMBRANE PROTEIN-RELATED"/>
    <property type="match status" value="1"/>
</dbReference>
<feature type="transmembrane region" description="Helical" evidence="7">
    <location>
        <begin position="103"/>
        <end position="122"/>
    </location>
</feature>
<keyword evidence="4 7" id="KW-0472">Membrane</keyword>
<evidence type="ECO:0000313" key="9">
    <source>
        <dbReference type="EMBL" id="QKX55821.1"/>
    </source>
</evidence>
<name>A0A7H8QQS9_TALRU</name>
<feature type="transmembrane region" description="Helical" evidence="7">
    <location>
        <begin position="134"/>
        <end position="153"/>
    </location>
</feature>
<evidence type="ECO:0000256" key="6">
    <source>
        <dbReference type="SAM" id="MobiDB-lite"/>
    </source>
</evidence>
<dbReference type="GO" id="GO:0016020">
    <property type="term" value="C:membrane"/>
    <property type="evidence" value="ECO:0007669"/>
    <property type="project" value="UniProtKB-SubCell"/>
</dbReference>
<comment type="similarity">
    <text evidence="5">Belongs to the SAT4 family.</text>
</comment>
<feature type="transmembrane region" description="Helical" evidence="7">
    <location>
        <begin position="20"/>
        <end position="42"/>
    </location>
</feature>
<keyword evidence="2 7" id="KW-0812">Transmembrane</keyword>
<evidence type="ECO:0000256" key="2">
    <source>
        <dbReference type="ARBA" id="ARBA00022692"/>
    </source>
</evidence>
<dbReference type="KEGG" id="trg:TRUGW13939_02919"/>
<dbReference type="AlphaFoldDB" id="A0A7H8QQS9"/>
<dbReference type="InterPro" id="IPR052337">
    <property type="entry name" value="SAT4-like"/>
</dbReference>
<dbReference type="RefSeq" id="XP_035341999.1">
    <property type="nucleotide sequence ID" value="XM_035486106.1"/>
</dbReference>
<keyword evidence="3 7" id="KW-1133">Transmembrane helix</keyword>
<accession>A0A7H8QQS9</accession>
<dbReference type="InterPro" id="IPR049326">
    <property type="entry name" value="Rhodopsin_dom_fungi"/>
</dbReference>
<evidence type="ECO:0000256" key="1">
    <source>
        <dbReference type="ARBA" id="ARBA00004141"/>
    </source>
</evidence>
<proteinExistence type="inferred from homology"/>
<dbReference type="Pfam" id="PF20684">
    <property type="entry name" value="Fung_rhodopsin"/>
    <property type="match status" value="1"/>
</dbReference>
<protein>
    <recommendedName>
        <fullName evidence="8">Rhodopsin domain-containing protein</fullName>
    </recommendedName>
</protein>
<dbReference type="GeneID" id="55990426"/>
<dbReference type="PANTHER" id="PTHR33048">
    <property type="entry name" value="PTH11-LIKE INTEGRAL MEMBRANE PROTEIN (AFU_ORTHOLOGUE AFUA_5G11245)"/>
    <property type="match status" value="1"/>
</dbReference>
<comment type="subcellular location">
    <subcellularLocation>
        <location evidence="1">Membrane</location>
        <topology evidence="1">Multi-pass membrane protein</topology>
    </subcellularLocation>
</comment>
<gene>
    <name evidence="9" type="ORF">TRUGW13939_02919</name>
</gene>
<evidence type="ECO:0000259" key="8">
    <source>
        <dbReference type="Pfam" id="PF20684"/>
    </source>
</evidence>
<dbReference type="Proteomes" id="UP000509510">
    <property type="component" value="Chromosome II"/>
</dbReference>
<organism evidence="9 10">
    <name type="scientific">Talaromyces rugulosus</name>
    <name type="common">Penicillium rugulosum</name>
    <dbReference type="NCBI Taxonomy" id="121627"/>
    <lineage>
        <taxon>Eukaryota</taxon>
        <taxon>Fungi</taxon>
        <taxon>Dikarya</taxon>
        <taxon>Ascomycota</taxon>
        <taxon>Pezizomycotina</taxon>
        <taxon>Eurotiomycetes</taxon>
        <taxon>Eurotiomycetidae</taxon>
        <taxon>Eurotiales</taxon>
        <taxon>Trichocomaceae</taxon>
        <taxon>Talaromyces</taxon>
        <taxon>Talaromyces sect. Islandici</taxon>
    </lineage>
</organism>